<dbReference type="PIRSF" id="PIRSF017082">
    <property type="entry name" value="YflP"/>
    <property type="match status" value="1"/>
</dbReference>
<dbReference type="Gene3D" id="3.40.190.150">
    <property type="entry name" value="Bordetella uptake gene, domain 1"/>
    <property type="match status" value="1"/>
</dbReference>
<evidence type="ECO:0000256" key="2">
    <source>
        <dbReference type="SAM" id="SignalP"/>
    </source>
</evidence>
<gene>
    <name evidence="3" type="ORF">LMG1861_03546</name>
</gene>
<comment type="similarity">
    <text evidence="1">Belongs to the UPF0065 (bug) family.</text>
</comment>
<dbReference type="RefSeq" id="WP_006220511.1">
    <property type="nucleotide sequence ID" value="NZ_CADILD010000002.1"/>
</dbReference>
<name>A0A6S7E0B8_9BURK</name>
<dbReference type="CDD" id="cd13578">
    <property type="entry name" value="PBP2_Bug27"/>
    <property type="match status" value="1"/>
</dbReference>
<dbReference type="PANTHER" id="PTHR42928:SF5">
    <property type="entry name" value="BLR1237 PROTEIN"/>
    <property type="match status" value="1"/>
</dbReference>
<dbReference type="InterPro" id="IPR042100">
    <property type="entry name" value="Bug_dom1"/>
</dbReference>
<evidence type="ECO:0000256" key="1">
    <source>
        <dbReference type="ARBA" id="ARBA00006987"/>
    </source>
</evidence>
<dbReference type="AlphaFoldDB" id="A0A6S7E0B8"/>
<organism evidence="3 4">
    <name type="scientific">Achromobacter piechaudii</name>
    <dbReference type="NCBI Taxonomy" id="72556"/>
    <lineage>
        <taxon>Bacteria</taxon>
        <taxon>Pseudomonadati</taxon>
        <taxon>Pseudomonadota</taxon>
        <taxon>Betaproteobacteria</taxon>
        <taxon>Burkholderiales</taxon>
        <taxon>Alcaligenaceae</taxon>
        <taxon>Achromobacter</taxon>
    </lineage>
</organism>
<feature type="signal peptide" evidence="2">
    <location>
        <begin position="1"/>
        <end position="27"/>
    </location>
</feature>
<accession>A0A6S7E0B8</accession>
<dbReference type="SUPFAM" id="SSF53850">
    <property type="entry name" value="Periplasmic binding protein-like II"/>
    <property type="match status" value="1"/>
</dbReference>
<dbReference type="Pfam" id="PF03401">
    <property type="entry name" value="TctC"/>
    <property type="match status" value="1"/>
</dbReference>
<dbReference type="Proteomes" id="UP000494105">
    <property type="component" value="Unassembled WGS sequence"/>
</dbReference>
<dbReference type="InterPro" id="IPR005064">
    <property type="entry name" value="BUG"/>
</dbReference>
<sequence>MKKRQWMKGLLAGMALAAVGATAPAGAQDAYPSRPVRIVVPFSPGGAADIMSRLLAERLTAKLGQTVIVENKPGGGTMIASDYVSRAAPDGYTLLMAASSLGIAPSIYAKVNYDPIKDFAPVSQVASVVHVLEVHPSIPAKNVGELIAYLKANPGKVSYGSVGAGSSTHLEAELFNSMAGVQMAHIPYKGSAPALNDLVAGRIQVMFDAWASSGPFVKDGKLRALAVTTTRPSASVPDLPTVAASGLPGYSAMPWLGLVAPAGTPQPAIDKLYASLAEILQQPDVKKQFVGLGLDIIGSDPKAFAAFIRQDVSTWAKVARESNIRLE</sequence>
<dbReference type="EMBL" id="CADILD010000002">
    <property type="protein sequence ID" value="CAB3886431.1"/>
    <property type="molecule type" value="Genomic_DNA"/>
</dbReference>
<feature type="chain" id="PRO_5028998046" evidence="2">
    <location>
        <begin position="28"/>
        <end position="327"/>
    </location>
</feature>
<evidence type="ECO:0000313" key="4">
    <source>
        <dbReference type="Proteomes" id="UP000494105"/>
    </source>
</evidence>
<protein>
    <submittedName>
        <fullName evidence="3">Uncharacterized protein</fullName>
    </submittedName>
</protein>
<evidence type="ECO:0000313" key="3">
    <source>
        <dbReference type="EMBL" id="CAB3886431.1"/>
    </source>
</evidence>
<proteinExistence type="inferred from homology"/>
<keyword evidence="2" id="KW-0732">Signal</keyword>
<reference evidence="3 4" key="1">
    <citation type="submission" date="2020-04" db="EMBL/GenBank/DDBJ databases">
        <authorList>
            <person name="De Canck E."/>
        </authorList>
    </citation>
    <scope>NUCLEOTIDE SEQUENCE [LARGE SCALE GENOMIC DNA]</scope>
    <source>
        <strain evidence="3 4">LMG 1861</strain>
    </source>
</reference>
<dbReference type="PANTHER" id="PTHR42928">
    <property type="entry name" value="TRICARBOXYLATE-BINDING PROTEIN"/>
    <property type="match status" value="1"/>
</dbReference>
<dbReference type="Gene3D" id="3.40.190.10">
    <property type="entry name" value="Periplasmic binding protein-like II"/>
    <property type="match status" value="1"/>
</dbReference>